<evidence type="ECO:0000313" key="6">
    <source>
        <dbReference type="EMBL" id="CEL92144.1"/>
    </source>
</evidence>
<dbReference type="PANTHER" id="PTHR46511">
    <property type="entry name" value="MORN REPEAT-CONTAINING PROTEIN 3"/>
    <property type="match status" value="1"/>
</dbReference>
<evidence type="ECO:0000256" key="4">
    <source>
        <dbReference type="ARBA" id="ARBA00039854"/>
    </source>
</evidence>
<dbReference type="GO" id="GO:0001669">
    <property type="term" value="C:acrosomal vesicle"/>
    <property type="evidence" value="ECO:0007669"/>
    <property type="project" value="UniProtKB-SubCell"/>
</dbReference>
<dbReference type="Proteomes" id="UP000041254">
    <property type="component" value="Unassembled WGS sequence"/>
</dbReference>
<comment type="function">
    <text evidence="5">Assembles a suppression complex (suppresome) by tethering SIRT1 and MDM2 to regulate composite modifications of p53/TP53. Confers both deacetylation-mediated functional inactivation, by SIRT1, and ubiquitination-dependent degradation, by MDM2, of p53/TP53, promoting a proliferative and cell survival behaviors. May play a role in the regulation of spermatogenesis.</text>
</comment>
<comment type="subcellular location">
    <subcellularLocation>
        <location evidence="1">Cytoplasmic vesicle</location>
        <location evidence="1">Secretory vesicle</location>
        <location evidence="1">Acrosome</location>
    </subcellularLocation>
</comment>
<keyword evidence="2" id="KW-0677">Repeat</keyword>
<dbReference type="OrthoDB" id="270720at2759"/>
<protein>
    <recommendedName>
        <fullName evidence="4">MORN repeat-containing protein 3</fullName>
    </recommendedName>
</protein>
<name>A0A0G4E8L1_VITBC</name>
<reference evidence="6 7" key="1">
    <citation type="submission" date="2014-11" db="EMBL/GenBank/DDBJ databases">
        <authorList>
            <person name="Zhu J."/>
            <person name="Qi W."/>
            <person name="Song R."/>
        </authorList>
    </citation>
    <scope>NUCLEOTIDE SEQUENCE [LARGE SCALE GENOMIC DNA]</scope>
</reference>
<proteinExistence type="predicted"/>
<gene>
    <name evidence="6" type="ORF">Vbra_23315</name>
</gene>
<dbReference type="VEuPathDB" id="CryptoDB:Vbra_23315"/>
<dbReference type="PhylomeDB" id="A0A0G4E8L1"/>
<dbReference type="SUPFAM" id="SSF82185">
    <property type="entry name" value="Histone H3 K4-specific methyltransferase SET7/9 N-terminal domain"/>
    <property type="match status" value="1"/>
</dbReference>
<keyword evidence="3" id="KW-0968">Cytoplasmic vesicle</keyword>
<evidence type="ECO:0000256" key="2">
    <source>
        <dbReference type="ARBA" id="ARBA00022737"/>
    </source>
</evidence>
<dbReference type="InParanoid" id="A0A0G4E8L1"/>
<accession>A0A0G4E8L1</accession>
<dbReference type="SMART" id="SM00698">
    <property type="entry name" value="MORN"/>
    <property type="match status" value="4"/>
</dbReference>
<dbReference type="Pfam" id="PF02493">
    <property type="entry name" value="MORN"/>
    <property type="match status" value="4"/>
</dbReference>
<evidence type="ECO:0000256" key="3">
    <source>
        <dbReference type="ARBA" id="ARBA00023329"/>
    </source>
</evidence>
<dbReference type="InterPro" id="IPR052472">
    <property type="entry name" value="MORN3"/>
</dbReference>
<evidence type="ECO:0000256" key="1">
    <source>
        <dbReference type="ARBA" id="ARBA00004218"/>
    </source>
</evidence>
<dbReference type="PANTHER" id="PTHR46511:SF1">
    <property type="entry name" value="MORN REPEAT-CONTAINING PROTEIN 3"/>
    <property type="match status" value="1"/>
</dbReference>
<dbReference type="EMBL" id="CDMY01000053">
    <property type="protein sequence ID" value="CEL92144.1"/>
    <property type="molecule type" value="Genomic_DNA"/>
</dbReference>
<dbReference type="Gene3D" id="2.20.110.10">
    <property type="entry name" value="Histone H3 K4-specific methyltransferase SET7/9 N-terminal domain"/>
    <property type="match status" value="1"/>
</dbReference>
<keyword evidence="7" id="KW-1185">Reference proteome</keyword>
<dbReference type="AlphaFoldDB" id="A0A0G4E8L1"/>
<evidence type="ECO:0000313" key="7">
    <source>
        <dbReference type="Proteomes" id="UP000041254"/>
    </source>
</evidence>
<dbReference type="InterPro" id="IPR003409">
    <property type="entry name" value="MORN"/>
</dbReference>
<sequence>MSEQEPTLASLHWEGGMYHGNVRNKMPHGEGTLRTMDGQDSLYEGHWADGKRHGKGKEYAPCQVYNQQQRQLIQTKMCLVYEGDFVEGKREGQKGTEYKALDGRMVKLYEGEWKDNRRHRQGKAYYWWGGSVLWFDGEWREGLAKSGTLFPDGTASGWKKADGSTKYPVKPIRWQAGQKIPNRNVPGYGEPLHQLLEDQDVSGYFPAGAL</sequence>
<organism evidence="6 7">
    <name type="scientific">Vitrella brassicaformis (strain CCMP3155)</name>
    <dbReference type="NCBI Taxonomy" id="1169540"/>
    <lineage>
        <taxon>Eukaryota</taxon>
        <taxon>Sar</taxon>
        <taxon>Alveolata</taxon>
        <taxon>Colpodellida</taxon>
        <taxon>Vitrellaceae</taxon>
        <taxon>Vitrella</taxon>
    </lineage>
</organism>
<evidence type="ECO:0000256" key="5">
    <source>
        <dbReference type="ARBA" id="ARBA00045851"/>
    </source>
</evidence>